<evidence type="ECO:0000256" key="5">
    <source>
        <dbReference type="ARBA" id="ARBA00023163"/>
    </source>
</evidence>
<organism evidence="7 8">
    <name type="scientific">Tritonibacter horizontis</name>
    <dbReference type="NCBI Taxonomy" id="1768241"/>
    <lineage>
        <taxon>Bacteria</taxon>
        <taxon>Pseudomonadati</taxon>
        <taxon>Pseudomonadota</taxon>
        <taxon>Alphaproteobacteria</taxon>
        <taxon>Rhodobacterales</taxon>
        <taxon>Paracoccaceae</taxon>
        <taxon>Tritonibacter</taxon>
    </lineage>
</organism>
<dbReference type="RefSeq" id="WP_068239640.1">
    <property type="nucleotide sequence ID" value="NZ_LPUY01000008.1"/>
</dbReference>
<dbReference type="SUPFAM" id="SSF46785">
    <property type="entry name" value="Winged helix' DNA-binding domain"/>
    <property type="match status" value="1"/>
</dbReference>
<dbReference type="Proteomes" id="UP000068382">
    <property type="component" value="Unassembled WGS sequence"/>
</dbReference>
<comment type="subcellular location">
    <subcellularLocation>
        <location evidence="1">Cytoplasm</location>
    </subcellularLocation>
</comment>
<dbReference type="PROSITE" id="PS50995">
    <property type="entry name" value="HTH_MARR_2"/>
    <property type="match status" value="1"/>
</dbReference>
<evidence type="ECO:0000256" key="3">
    <source>
        <dbReference type="ARBA" id="ARBA00023015"/>
    </source>
</evidence>
<protein>
    <submittedName>
        <fullName evidence="7">Organic hydroperoxide resistance transcriptional regulator</fullName>
    </submittedName>
</protein>
<keyword evidence="4" id="KW-0238">DNA-binding</keyword>
<keyword evidence="2" id="KW-0963">Cytoplasm</keyword>
<evidence type="ECO:0000256" key="4">
    <source>
        <dbReference type="ARBA" id="ARBA00023125"/>
    </source>
</evidence>
<dbReference type="GO" id="GO:0005737">
    <property type="term" value="C:cytoplasm"/>
    <property type="evidence" value="ECO:0007669"/>
    <property type="project" value="UniProtKB-SubCell"/>
</dbReference>
<dbReference type="PANTHER" id="PTHR33164">
    <property type="entry name" value="TRANSCRIPTIONAL REGULATOR, MARR FAMILY"/>
    <property type="match status" value="1"/>
</dbReference>
<dbReference type="FunFam" id="1.10.10.10:FF:000163">
    <property type="entry name" value="MarR family transcriptional regulator"/>
    <property type="match status" value="1"/>
</dbReference>
<dbReference type="InterPro" id="IPR055166">
    <property type="entry name" value="Transc_reg_Sar_Rot_HTH"/>
</dbReference>
<evidence type="ECO:0000313" key="7">
    <source>
        <dbReference type="EMBL" id="KUP94952.1"/>
    </source>
</evidence>
<keyword evidence="5" id="KW-0804">Transcription</keyword>
<evidence type="ECO:0000256" key="2">
    <source>
        <dbReference type="ARBA" id="ARBA00022490"/>
    </source>
</evidence>
<feature type="domain" description="HTH marR-type" evidence="6">
    <location>
        <begin position="8"/>
        <end position="138"/>
    </location>
</feature>
<evidence type="ECO:0000313" key="8">
    <source>
        <dbReference type="Proteomes" id="UP000068382"/>
    </source>
</evidence>
<dbReference type="GO" id="GO:0006950">
    <property type="term" value="P:response to stress"/>
    <property type="evidence" value="ECO:0007669"/>
    <property type="project" value="TreeGrafter"/>
</dbReference>
<evidence type="ECO:0000259" key="6">
    <source>
        <dbReference type="PROSITE" id="PS50995"/>
    </source>
</evidence>
<sequence length="143" mass="16155">MDRSLTTDDLLCFSVYAVNHAISRLYRPLLAPLGLTYPQYLVLVALWDRDQRRVNDLGAELQLDSNTLTPLLKRMEAAGLVTRQRNPEDERSLIVTLTAKGRDLQSHAGALTTCVQDAMGEDLDELAALRDRLHALRDRLEQQ</sequence>
<dbReference type="GO" id="GO:0003677">
    <property type="term" value="F:DNA binding"/>
    <property type="evidence" value="ECO:0007669"/>
    <property type="project" value="UniProtKB-KW"/>
</dbReference>
<dbReference type="Pfam" id="PF22381">
    <property type="entry name" value="Staph_reg_Sar_Rot"/>
    <property type="match status" value="1"/>
</dbReference>
<dbReference type="InterPro" id="IPR036390">
    <property type="entry name" value="WH_DNA-bd_sf"/>
</dbReference>
<dbReference type="GO" id="GO:0003700">
    <property type="term" value="F:DNA-binding transcription factor activity"/>
    <property type="evidence" value="ECO:0007669"/>
    <property type="project" value="InterPro"/>
</dbReference>
<keyword evidence="3" id="KW-0805">Transcription regulation</keyword>
<dbReference type="PRINTS" id="PR00598">
    <property type="entry name" value="HTHMARR"/>
</dbReference>
<dbReference type="EMBL" id="LPUY01000008">
    <property type="protein sequence ID" value="KUP94952.1"/>
    <property type="molecule type" value="Genomic_DNA"/>
</dbReference>
<dbReference type="SMART" id="SM00347">
    <property type="entry name" value="HTH_MARR"/>
    <property type="match status" value="1"/>
</dbReference>
<keyword evidence="8" id="KW-1185">Reference proteome</keyword>
<comment type="caution">
    <text evidence="7">The sequence shown here is derived from an EMBL/GenBank/DDBJ whole genome shotgun (WGS) entry which is preliminary data.</text>
</comment>
<dbReference type="PANTHER" id="PTHR33164:SF5">
    <property type="entry name" value="ORGANIC HYDROPEROXIDE RESISTANCE TRANSCRIPTIONAL REGULATOR"/>
    <property type="match status" value="1"/>
</dbReference>
<dbReference type="AlphaFoldDB" id="A0A132C450"/>
<evidence type="ECO:0000256" key="1">
    <source>
        <dbReference type="ARBA" id="ARBA00004496"/>
    </source>
</evidence>
<dbReference type="InterPro" id="IPR000835">
    <property type="entry name" value="HTH_MarR-typ"/>
</dbReference>
<proteinExistence type="predicted"/>
<dbReference type="InterPro" id="IPR036388">
    <property type="entry name" value="WH-like_DNA-bd_sf"/>
</dbReference>
<accession>A0A132C450</accession>
<dbReference type="InterPro" id="IPR039422">
    <property type="entry name" value="MarR/SlyA-like"/>
</dbReference>
<dbReference type="Gene3D" id="1.10.10.10">
    <property type="entry name" value="Winged helix-like DNA-binding domain superfamily/Winged helix DNA-binding domain"/>
    <property type="match status" value="1"/>
</dbReference>
<reference evidence="7 8" key="1">
    <citation type="submission" date="2015-12" db="EMBL/GenBank/DDBJ databases">
        <title>Genome sequence of the marine Rhodobacteraceae strain O3.65, Candidatus Tritonibacter horizontis.</title>
        <authorList>
            <person name="Poehlein A."/>
            <person name="Giebel H.A."/>
            <person name="Voget S."/>
            <person name="Brinkhoff T."/>
        </authorList>
    </citation>
    <scope>NUCLEOTIDE SEQUENCE [LARGE SCALE GENOMIC DNA]</scope>
    <source>
        <strain evidence="7 8">O3.65</strain>
    </source>
</reference>
<dbReference type="PATRIC" id="fig|1768241.3.peg.288"/>
<dbReference type="OrthoDB" id="9806864at2"/>
<gene>
    <name evidence="7" type="primary">ohrR</name>
    <name evidence="7" type="ORF">TRIHO_02880</name>
</gene>
<name>A0A132C450_9RHOB</name>